<dbReference type="InterPro" id="IPR000326">
    <property type="entry name" value="PAP2/HPO"/>
</dbReference>
<dbReference type="PANTHER" id="PTHR14969:SF13">
    <property type="entry name" value="AT30094P"/>
    <property type="match status" value="1"/>
</dbReference>
<accession>A0A2T0PXB5</accession>
<feature type="transmembrane region" description="Helical" evidence="1">
    <location>
        <begin position="111"/>
        <end position="132"/>
    </location>
</feature>
<dbReference type="SMART" id="SM00014">
    <property type="entry name" value="acidPPc"/>
    <property type="match status" value="1"/>
</dbReference>
<feature type="transmembrane region" description="Helical" evidence="1">
    <location>
        <begin position="86"/>
        <end position="104"/>
    </location>
</feature>
<feature type="transmembrane region" description="Helical" evidence="1">
    <location>
        <begin position="152"/>
        <end position="170"/>
    </location>
</feature>
<dbReference type="Pfam" id="PF01569">
    <property type="entry name" value="PAP2"/>
    <property type="match status" value="1"/>
</dbReference>
<keyword evidence="1" id="KW-1133">Transmembrane helix</keyword>
<feature type="domain" description="Phosphatidic acid phosphatase type 2/haloperoxidase" evidence="2">
    <location>
        <begin position="109"/>
        <end position="223"/>
    </location>
</feature>
<proteinExistence type="predicted"/>
<dbReference type="Gene3D" id="1.20.144.10">
    <property type="entry name" value="Phosphatidic acid phosphatase type 2/haloperoxidase"/>
    <property type="match status" value="1"/>
</dbReference>
<evidence type="ECO:0000313" key="3">
    <source>
        <dbReference type="EMBL" id="PRX96036.1"/>
    </source>
</evidence>
<evidence type="ECO:0000313" key="4">
    <source>
        <dbReference type="Proteomes" id="UP000237846"/>
    </source>
</evidence>
<keyword evidence="1" id="KW-0812">Transmembrane</keyword>
<comment type="caution">
    <text evidence="3">The sequence shown here is derived from an EMBL/GenBank/DDBJ whole genome shotgun (WGS) entry which is preliminary data.</text>
</comment>
<dbReference type="OrthoDB" id="5289372at2"/>
<gene>
    <name evidence="3" type="ORF">CLV72_10840</name>
</gene>
<organism evidence="3 4">
    <name type="scientific">Allonocardiopsis opalescens</name>
    <dbReference type="NCBI Taxonomy" id="1144618"/>
    <lineage>
        <taxon>Bacteria</taxon>
        <taxon>Bacillati</taxon>
        <taxon>Actinomycetota</taxon>
        <taxon>Actinomycetes</taxon>
        <taxon>Streptosporangiales</taxon>
        <taxon>Allonocardiopsis</taxon>
    </lineage>
</organism>
<dbReference type="EMBL" id="PVZC01000008">
    <property type="protein sequence ID" value="PRX96036.1"/>
    <property type="molecule type" value="Genomic_DNA"/>
</dbReference>
<dbReference type="CDD" id="cd03392">
    <property type="entry name" value="PAP2_like_2"/>
    <property type="match status" value="1"/>
</dbReference>
<feature type="transmembrane region" description="Helical" evidence="1">
    <location>
        <begin position="208"/>
        <end position="226"/>
    </location>
</feature>
<evidence type="ECO:0000259" key="2">
    <source>
        <dbReference type="SMART" id="SM00014"/>
    </source>
</evidence>
<dbReference type="Proteomes" id="UP000237846">
    <property type="component" value="Unassembled WGS sequence"/>
</dbReference>
<keyword evidence="1" id="KW-0472">Membrane</keyword>
<evidence type="ECO:0000256" key="1">
    <source>
        <dbReference type="SAM" id="Phobius"/>
    </source>
</evidence>
<dbReference type="InterPro" id="IPR036938">
    <property type="entry name" value="PAP2/HPO_sf"/>
</dbReference>
<reference evidence="3 4" key="1">
    <citation type="submission" date="2018-03" db="EMBL/GenBank/DDBJ databases">
        <title>Genomic Encyclopedia of Archaeal and Bacterial Type Strains, Phase II (KMG-II): from individual species to whole genera.</title>
        <authorList>
            <person name="Goeker M."/>
        </authorList>
    </citation>
    <scope>NUCLEOTIDE SEQUENCE [LARGE SCALE GENOMIC DNA]</scope>
    <source>
        <strain evidence="3 4">DSM 45601</strain>
    </source>
</reference>
<dbReference type="AlphaFoldDB" id="A0A2T0PXB5"/>
<dbReference type="SUPFAM" id="SSF48317">
    <property type="entry name" value="Acid phosphatase/Vanadium-dependent haloperoxidase"/>
    <property type="match status" value="1"/>
</dbReference>
<sequence length="236" mass="25383">MTEGSRTDRPTGAAPQAPLPGRPVWAARTCAAALALFALLGLFVADFGWGRPEAVQQADDLWLGAVEAARAPELTGVALFLDAAGAVPYTYLALGGVALLLAVWRRWWALLFFALSYVTAQPLATTLFKALLDRPRPVDRLVPTDSAAYPSGHTVTAAVISFALVMVVLVAMRPRRYAFGLSIGAAVLITAAMAWSRTYLGAHWLSDTVGAVCLGVGLTLLWWWLLAPRIRAELRR</sequence>
<dbReference type="RefSeq" id="WP_106250605.1">
    <property type="nucleotide sequence ID" value="NZ_PVZC01000008.1"/>
</dbReference>
<name>A0A2T0PXB5_9ACTN</name>
<feature type="transmembrane region" description="Helical" evidence="1">
    <location>
        <begin position="25"/>
        <end position="45"/>
    </location>
</feature>
<dbReference type="PANTHER" id="PTHR14969">
    <property type="entry name" value="SPHINGOSINE-1-PHOSPHATE PHOSPHOHYDROLASE"/>
    <property type="match status" value="1"/>
</dbReference>
<protein>
    <submittedName>
        <fullName evidence="3">Undecaprenyl-diphosphatase</fullName>
    </submittedName>
</protein>
<feature type="transmembrane region" description="Helical" evidence="1">
    <location>
        <begin position="177"/>
        <end position="196"/>
    </location>
</feature>
<keyword evidence="4" id="KW-1185">Reference proteome</keyword>